<evidence type="ECO:0000313" key="1">
    <source>
        <dbReference type="EMBL" id="CAA7260529.1"/>
    </source>
</evidence>
<evidence type="ECO:0000313" key="2">
    <source>
        <dbReference type="Proteomes" id="UP000467700"/>
    </source>
</evidence>
<name>A0A8S0XF65_CYCAE</name>
<protein>
    <submittedName>
        <fullName evidence="1">Uncharacterized protein</fullName>
    </submittedName>
</protein>
<dbReference type="OrthoDB" id="3045993at2759"/>
<sequence>MNKLEKVALRCARVRGKPLVLIINNVHFFQNNDDGKHMLLQLQQKAEAWAASGILTMVFSSDDFWPFHVMRQSASRMHVISIYDLDPRESARASRRIRRSAGRPAAEPEAANEALSLIGGRLSYLNKVSKAKDVVQMAKHLLQVETGWLLSQIGLIPDCDDDVMDEVQRFLQY</sequence>
<dbReference type="PANTHER" id="PTHR36168:SF1">
    <property type="entry name" value="ORC1-LIKE AAA ATPASE DOMAIN-CONTAINING PROTEIN"/>
    <property type="match status" value="1"/>
</dbReference>
<dbReference type="Proteomes" id="UP000467700">
    <property type="component" value="Unassembled WGS sequence"/>
</dbReference>
<dbReference type="EMBL" id="CACVBS010000029">
    <property type="protein sequence ID" value="CAA7260529.1"/>
    <property type="molecule type" value="Genomic_DNA"/>
</dbReference>
<accession>A0A8S0XF65</accession>
<reference evidence="1 2" key="1">
    <citation type="submission" date="2020-01" db="EMBL/GenBank/DDBJ databases">
        <authorList>
            <person name="Gupta K D."/>
        </authorList>
    </citation>
    <scope>NUCLEOTIDE SEQUENCE [LARGE SCALE GENOMIC DNA]</scope>
</reference>
<dbReference type="AlphaFoldDB" id="A0A8S0XF65"/>
<dbReference type="PANTHER" id="PTHR36168">
    <property type="entry name" value="CHROMOSOME 1, WHOLE GENOME SHOTGUN SEQUENCE"/>
    <property type="match status" value="1"/>
</dbReference>
<proteinExistence type="predicted"/>
<comment type="caution">
    <text evidence="1">The sequence shown here is derived from an EMBL/GenBank/DDBJ whole genome shotgun (WGS) entry which is preliminary data.</text>
</comment>
<organism evidence="1 2">
    <name type="scientific">Cyclocybe aegerita</name>
    <name type="common">Black poplar mushroom</name>
    <name type="synonym">Agrocybe aegerita</name>
    <dbReference type="NCBI Taxonomy" id="1973307"/>
    <lineage>
        <taxon>Eukaryota</taxon>
        <taxon>Fungi</taxon>
        <taxon>Dikarya</taxon>
        <taxon>Basidiomycota</taxon>
        <taxon>Agaricomycotina</taxon>
        <taxon>Agaricomycetes</taxon>
        <taxon>Agaricomycetidae</taxon>
        <taxon>Agaricales</taxon>
        <taxon>Agaricineae</taxon>
        <taxon>Bolbitiaceae</taxon>
        <taxon>Cyclocybe</taxon>
    </lineage>
</organism>
<keyword evidence="2" id="KW-1185">Reference proteome</keyword>
<gene>
    <name evidence="1" type="ORF">AAE3_LOCUS2750</name>
</gene>